<reference evidence="1 2" key="1">
    <citation type="journal article" date="2018" name="Mol. Ecol.">
        <title>The obligate alkalophilic soda-lake fungus Sodiomyces alkalinus has shifted to a protein diet.</title>
        <authorList>
            <person name="Grum-Grzhimaylo A.A."/>
            <person name="Falkoski D.L."/>
            <person name="van den Heuvel J."/>
            <person name="Valero-Jimenez C.A."/>
            <person name="Min B."/>
            <person name="Choi I.G."/>
            <person name="Lipzen A."/>
            <person name="Daum C.G."/>
            <person name="Aanen D.K."/>
            <person name="Tsang A."/>
            <person name="Henrissat B."/>
            <person name="Bilanenko E.N."/>
            <person name="de Vries R.P."/>
            <person name="van Kan J.A.L."/>
            <person name="Grigoriev I.V."/>
            <person name="Debets A.J.M."/>
        </authorList>
    </citation>
    <scope>NUCLEOTIDE SEQUENCE [LARGE SCALE GENOMIC DNA]</scope>
    <source>
        <strain evidence="1 2">F11</strain>
    </source>
</reference>
<protein>
    <submittedName>
        <fullName evidence="1">Uncharacterized protein</fullName>
    </submittedName>
</protein>
<evidence type="ECO:0000313" key="2">
    <source>
        <dbReference type="Proteomes" id="UP000272025"/>
    </source>
</evidence>
<dbReference type="GeneID" id="39584073"/>
<dbReference type="RefSeq" id="XP_028463380.1">
    <property type="nucleotide sequence ID" value="XM_028615596.1"/>
</dbReference>
<gene>
    <name evidence="1" type="ORF">SODALDRAFT_70021</name>
</gene>
<name>A0A3N2PMD7_SODAK</name>
<evidence type="ECO:0000313" key="1">
    <source>
        <dbReference type="EMBL" id="ROT35574.1"/>
    </source>
</evidence>
<organism evidence="1 2">
    <name type="scientific">Sodiomyces alkalinus (strain CBS 110278 / VKM F-3762 / F11)</name>
    <name type="common">Alkaliphilic filamentous fungus</name>
    <dbReference type="NCBI Taxonomy" id="1314773"/>
    <lineage>
        <taxon>Eukaryota</taxon>
        <taxon>Fungi</taxon>
        <taxon>Dikarya</taxon>
        <taxon>Ascomycota</taxon>
        <taxon>Pezizomycotina</taxon>
        <taxon>Sordariomycetes</taxon>
        <taxon>Hypocreomycetidae</taxon>
        <taxon>Glomerellales</taxon>
        <taxon>Plectosphaerellaceae</taxon>
        <taxon>Sodiomyces</taxon>
    </lineage>
</organism>
<dbReference type="Proteomes" id="UP000272025">
    <property type="component" value="Unassembled WGS sequence"/>
</dbReference>
<keyword evidence="2" id="KW-1185">Reference proteome</keyword>
<accession>A0A3N2PMD7</accession>
<dbReference type="AlphaFoldDB" id="A0A3N2PMD7"/>
<sequence>MVMTLIRYNRPKPAKTFPPYNTSGEWASRLPGAFCIPPLSRPTSGVNPALRRGPLDQFPPLSLPVRTSTGDNESTIYNGLDEWFIRHINGGINRWRHINDGTCTEYGYSFMLGRVRLLSSIPSYDAVLPVQSRAGPATDPSTFFNFA</sequence>
<dbReference type="EMBL" id="ML119061">
    <property type="protein sequence ID" value="ROT35574.1"/>
    <property type="molecule type" value="Genomic_DNA"/>
</dbReference>
<proteinExistence type="predicted"/>